<dbReference type="Pfam" id="PF00149">
    <property type="entry name" value="Metallophos"/>
    <property type="match status" value="1"/>
</dbReference>
<gene>
    <name evidence="2" type="ORF">H7C19_05880</name>
</gene>
<dbReference type="InterPro" id="IPR029052">
    <property type="entry name" value="Metallo-depent_PP-like"/>
</dbReference>
<dbReference type="InterPro" id="IPR004843">
    <property type="entry name" value="Calcineurin-like_PHP"/>
</dbReference>
<dbReference type="RefSeq" id="WP_185141655.1">
    <property type="nucleotide sequence ID" value="NZ_JACJVP010000007.1"/>
</dbReference>
<evidence type="ECO:0000313" key="2">
    <source>
        <dbReference type="EMBL" id="MBB6670212.1"/>
    </source>
</evidence>
<sequence length="788" mass="84401">MFKKGSITKMGVPVLLFLLAFTAITIPMAAPKIANAAQANHVVIAEIYGGGSQISASNTASYKYNYVKLYNPTSNPVDLNGWSLQYNIAASTNGQAWETTPLAGSIPSHGFYLIQEAANVSPLAGADLPAPDATGSSKLSNKDGKVALLKTTSALTAQDPGTDALVSADANILVDFVGYGNANAYRGAATPQPSIVKSLERRAVDPTNPNGPGLDPNKGKAGEFLGNGYDSGNNGNDFVIVSGGNPQNSQSPIEPQTNNANLKNLVIDNGTLAPAFAPDVLSYSVQVPFPTTTIHLTATLNDEQATMTVNGAVYNNGSPASINLNGDSTPITIIVTSQDGSATKQYSVTVNRVAAVTNDADLTNLAVSPGSLNQPFSSAKTSYSIHVPNNVSMVNVIATLSDPVATMTVNGTTSNSGSAIPFNLNPGPNTISVVVTAQDGTTTKSYSVIIDRSTVPIDTANDKVLLSFSTVGDSRGDSAKQTLSAQDAHWLQNTKAFSRIIREVQAVKPNLFLFNGDMIMGYTPDSNVDVLTQQYSFWRGLVAKLYESGTYVVPVPGNHETQDKRGSLKIATQANEDTWRSNMGDVIMDTSRWKNIVGSDLQGWDPNNYPHPGTDNLTTDQRQLSFSFDLKDSHFAIINTDPAGNDSHAPIEWLKKDLAAAKARGINHIFVFGHKFAYPYQYDSSMPDGMDPADRDRFWQVIEDYNATYFCGHEHIFNVSQPQSKAYQVMVGSGGSPFDAKDTTNSPTDRTYAWANVKVYESGLVHIECVGFDENYGQTKVLKSIDLY</sequence>
<dbReference type="Pfam" id="PF12733">
    <property type="entry name" value="Cadherin-like"/>
    <property type="match status" value="2"/>
</dbReference>
<dbReference type="InterPro" id="IPR001322">
    <property type="entry name" value="Lamin_tail_dom"/>
</dbReference>
<dbReference type="InterPro" id="IPR036415">
    <property type="entry name" value="Lamin_tail_dom_sf"/>
</dbReference>
<organism evidence="2 3">
    <name type="scientific">Cohnella nanjingensis</name>
    <dbReference type="NCBI Taxonomy" id="1387779"/>
    <lineage>
        <taxon>Bacteria</taxon>
        <taxon>Bacillati</taxon>
        <taxon>Bacillota</taxon>
        <taxon>Bacilli</taxon>
        <taxon>Bacillales</taxon>
        <taxon>Paenibacillaceae</taxon>
        <taxon>Cohnella</taxon>
    </lineage>
</organism>
<dbReference type="SUPFAM" id="SSF74853">
    <property type="entry name" value="Lamin A/C globular tail domain"/>
    <property type="match status" value="1"/>
</dbReference>
<dbReference type="GO" id="GO:0016787">
    <property type="term" value="F:hydrolase activity"/>
    <property type="evidence" value="ECO:0007669"/>
    <property type="project" value="InterPro"/>
</dbReference>
<dbReference type="SUPFAM" id="SSF56300">
    <property type="entry name" value="Metallo-dependent phosphatases"/>
    <property type="match status" value="1"/>
</dbReference>
<dbReference type="Gene3D" id="3.60.21.10">
    <property type="match status" value="1"/>
</dbReference>
<evidence type="ECO:0000313" key="3">
    <source>
        <dbReference type="Proteomes" id="UP000547209"/>
    </source>
</evidence>
<feature type="domain" description="LTD" evidence="1">
    <location>
        <begin position="31"/>
        <end position="181"/>
    </location>
</feature>
<dbReference type="AlphaFoldDB" id="A0A7X0RME5"/>
<dbReference type="PROSITE" id="PS51841">
    <property type="entry name" value="LTD"/>
    <property type="match status" value="1"/>
</dbReference>
<dbReference type="Proteomes" id="UP000547209">
    <property type="component" value="Unassembled WGS sequence"/>
</dbReference>
<accession>A0A7X0RME5</accession>
<proteinExistence type="predicted"/>
<dbReference type="InterPro" id="IPR025883">
    <property type="entry name" value="Cadherin-like_domain"/>
</dbReference>
<dbReference type="EMBL" id="JACJVP010000007">
    <property type="protein sequence ID" value="MBB6670212.1"/>
    <property type="molecule type" value="Genomic_DNA"/>
</dbReference>
<evidence type="ECO:0000259" key="1">
    <source>
        <dbReference type="PROSITE" id="PS51841"/>
    </source>
</evidence>
<keyword evidence="3" id="KW-1185">Reference proteome</keyword>
<comment type="caution">
    <text evidence="2">The sequence shown here is derived from an EMBL/GenBank/DDBJ whole genome shotgun (WGS) entry which is preliminary data.</text>
</comment>
<reference evidence="2 3" key="1">
    <citation type="submission" date="2020-08" db="EMBL/GenBank/DDBJ databases">
        <title>Cohnella phylogeny.</title>
        <authorList>
            <person name="Dunlap C."/>
        </authorList>
    </citation>
    <scope>NUCLEOTIDE SEQUENCE [LARGE SCALE GENOMIC DNA]</scope>
    <source>
        <strain evidence="2 3">DSM 28246</strain>
    </source>
</reference>
<dbReference type="Pfam" id="PF00932">
    <property type="entry name" value="LTD"/>
    <property type="match status" value="1"/>
</dbReference>
<name>A0A7X0RME5_9BACL</name>
<protein>
    <submittedName>
        <fullName evidence="2">Cadherin-like beta sandwich domain-containing protein</fullName>
    </submittedName>
</protein>